<evidence type="ECO:0000256" key="1">
    <source>
        <dbReference type="SAM" id="Phobius"/>
    </source>
</evidence>
<reference evidence="2 3" key="1">
    <citation type="journal article" date="2013" name="PLoS ONE">
        <title>Predicting the Proteins of Angomonas deanei, Strigomonas culicis and Their Respective Endosymbionts Reveals New Aspects of the Trypanosomatidae Family.</title>
        <authorList>
            <person name="Motta M.C."/>
            <person name="Martins A.C."/>
            <person name="de Souza S.S."/>
            <person name="Catta-Preta C.M."/>
            <person name="Silva R."/>
            <person name="Klein C.C."/>
            <person name="de Almeida L.G."/>
            <person name="de Lima Cunha O."/>
            <person name="Ciapina L.P."/>
            <person name="Brocchi M."/>
            <person name="Colabardini A.C."/>
            <person name="de Araujo Lima B."/>
            <person name="Machado C.R."/>
            <person name="de Almeida Soares C.M."/>
            <person name="Probst C.M."/>
            <person name="de Menezes C.B."/>
            <person name="Thompson C.E."/>
            <person name="Bartholomeu D.C."/>
            <person name="Gradia D.F."/>
            <person name="Pavoni D.P."/>
            <person name="Grisard E.C."/>
            <person name="Fantinatti-Garboggini F."/>
            <person name="Marchini F.K."/>
            <person name="Rodrigues-Luiz G.F."/>
            <person name="Wagner G."/>
            <person name="Goldman G.H."/>
            <person name="Fietto J.L."/>
            <person name="Elias M.C."/>
            <person name="Goldman M.H."/>
            <person name="Sagot M.F."/>
            <person name="Pereira M."/>
            <person name="Stoco P.H."/>
            <person name="de Mendonca-Neto R.P."/>
            <person name="Teixeira S.M."/>
            <person name="Maciel T.E."/>
            <person name="de Oliveira Mendes T.A."/>
            <person name="Urmenyi T.P."/>
            <person name="de Souza W."/>
            <person name="Schenkman S."/>
            <person name="de Vasconcelos A.T."/>
        </authorList>
    </citation>
    <scope>NUCLEOTIDE SEQUENCE [LARGE SCALE GENOMIC DNA]</scope>
</reference>
<feature type="transmembrane region" description="Helical" evidence="1">
    <location>
        <begin position="20"/>
        <end position="37"/>
    </location>
</feature>
<dbReference type="AlphaFoldDB" id="S9V228"/>
<accession>S9V228</accession>
<keyword evidence="3" id="KW-1185">Reference proteome</keyword>
<evidence type="ECO:0000313" key="3">
    <source>
        <dbReference type="Proteomes" id="UP000015354"/>
    </source>
</evidence>
<protein>
    <submittedName>
        <fullName evidence="2">Charged multivesicular body protein 1</fullName>
    </submittedName>
</protein>
<proteinExistence type="predicted"/>
<name>S9V228_9TRYP</name>
<comment type="caution">
    <text evidence="2">The sequence shown here is derived from an EMBL/GenBank/DDBJ whole genome shotgun (WGS) entry which is preliminary data.</text>
</comment>
<dbReference type="Proteomes" id="UP000015354">
    <property type="component" value="Unassembled WGS sequence"/>
</dbReference>
<keyword evidence="1" id="KW-0812">Transmembrane</keyword>
<evidence type="ECO:0000313" key="2">
    <source>
        <dbReference type="EMBL" id="EPY37107.1"/>
    </source>
</evidence>
<organism evidence="2 3">
    <name type="scientific">Strigomonas culicis</name>
    <dbReference type="NCBI Taxonomy" id="28005"/>
    <lineage>
        <taxon>Eukaryota</taxon>
        <taxon>Discoba</taxon>
        <taxon>Euglenozoa</taxon>
        <taxon>Kinetoplastea</taxon>
        <taxon>Metakinetoplastina</taxon>
        <taxon>Trypanosomatida</taxon>
        <taxon>Trypanosomatidae</taxon>
        <taxon>Strigomonadinae</taxon>
        <taxon>Strigomonas</taxon>
    </lineage>
</organism>
<gene>
    <name evidence="2" type="ORF">STCU_00190</name>
</gene>
<dbReference type="EMBL" id="ATMH01000190">
    <property type="protein sequence ID" value="EPY37107.1"/>
    <property type="molecule type" value="Genomic_DNA"/>
</dbReference>
<keyword evidence="1" id="KW-0472">Membrane</keyword>
<sequence>MRTERCRLASAKRSESVLQVIVLLPCLLGLLVLRHLATDAELVVQLVLNVQAVLVRDLRHEVVHLILRCRPGGALADRALHVGRRDVDRLELLLKLVHNFADLLRVHGLEHLVHAFHHVAHVLGDHLHLDGRVHARHNRVHARGEAEVVNGLVLLADAVFSINARALHVVLLHRLLALEHGLLLLLFTPGRILRELLGGEFQLKLNIHQLVDRHGCTERRGV</sequence>
<keyword evidence="1" id="KW-1133">Transmembrane helix</keyword>